<dbReference type="InterPro" id="IPR042239">
    <property type="entry name" value="Nop_C"/>
</dbReference>
<accession>A0AAD4WPU2</accession>
<gene>
    <name evidence="5" type="ORF">L3X38_014992</name>
</gene>
<sequence>MGTEVSELDVINIKQLCDQLLFSVIACRTLPGSTVQILGAEKALFFRAPKTKHATPKYGLVKQRQSSRVKYAGHLQH</sequence>
<dbReference type="PANTHER" id="PTHR10894">
    <property type="entry name" value="NUCLEOLAR PROTEIN 5 NUCLEOLAR PROTEIN NOP5 NOP58"/>
    <property type="match status" value="1"/>
</dbReference>
<dbReference type="SUPFAM" id="SSF89124">
    <property type="entry name" value="Nop domain"/>
    <property type="match status" value="1"/>
</dbReference>
<dbReference type="PANTHER" id="PTHR10894:SF1">
    <property type="entry name" value="NUCLEOLAR PROTEIN 58"/>
    <property type="match status" value="1"/>
</dbReference>
<dbReference type="GO" id="GO:0031428">
    <property type="term" value="C:box C/D methylation guide snoRNP complex"/>
    <property type="evidence" value="ECO:0007669"/>
    <property type="project" value="InterPro"/>
</dbReference>
<comment type="caution">
    <text evidence="5">The sequence shown here is derived from an EMBL/GenBank/DDBJ whole genome shotgun (WGS) entry which is preliminary data.</text>
</comment>
<protein>
    <recommendedName>
        <fullName evidence="4">Nop domain-containing protein</fullName>
    </recommendedName>
</protein>
<feature type="domain" description="Nop" evidence="4">
    <location>
        <begin position="29"/>
        <end position="64"/>
    </location>
</feature>
<evidence type="ECO:0000259" key="4">
    <source>
        <dbReference type="Pfam" id="PF01798"/>
    </source>
</evidence>
<dbReference type="InterPro" id="IPR002687">
    <property type="entry name" value="Nop_dom"/>
</dbReference>
<dbReference type="Proteomes" id="UP001054821">
    <property type="component" value="Chromosome 2"/>
</dbReference>
<dbReference type="Gene3D" id="1.10.246.90">
    <property type="entry name" value="Nop domain"/>
    <property type="match status" value="1"/>
</dbReference>
<evidence type="ECO:0000313" key="6">
    <source>
        <dbReference type="Proteomes" id="UP001054821"/>
    </source>
</evidence>
<evidence type="ECO:0000256" key="3">
    <source>
        <dbReference type="ARBA" id="ARBA00023242"/>
    </source>
</evidence>
<dbReference type="AlphaFoldDB" id="A0AAD4WPU2"/>
<keyword evidence="2" id="KW-0690">Ribosome biogenesis</keyword>
<dbReference type="InterPro" id="IPR036070">
    <property type="entry name" value="Nop_dom_sf"/>
</dbReference>
<name>A0AAD4WPU2_PRUDU</name>
<evidence type="ECO:0000256" key="1">
    <source>
        <dbReference type="ARBA" id="ARBA00004604"/>
    </source>
</evidence>
<proteinExistence type="predicted"/>
<dbReference type="EMBL" id="JAJFAZ020000002">
    <property type="protein sequence ID" value="KAI5347113.1"/>
    <property type="molecule type" value="Genomic_DNA"/>
</dbReference>
<evidence type="ECO:0000256" key="2">
    <source>
        <dbReference type="ARBA" id="ARBA00022517"/>
    </source>
</evidence>
<evidence type="ECO:0000313" key="5">
    <source>
        <dbReference type="EMBL" id="KAI5347113.1"/>
    </source>
</evidence>
<keyword evidence="6" id="KW-1185">Reference proteome</keyword>
<dbReference type="GO" id="GO:0042254">
    <property type="term" value="P:ribosome biogenesis"/>
    <property type="evidence" value="ECO:0007669"/>
    <property type="project" value="UniProtKB-KW"/>
</dbReference>
<reference evidence="5 6" key="1">
    <citation type="journal article" date="2022" name="G3 (Bethesda)">
        <title>Whole-genome sequence and methylome profiling of the almond [Prunus dulcis (Mill.) D.A. Webb] cultivar 'Nonpareil'.</title>
        <authorList>
            <person name="D'Amico-Willman K.M."/>
            <person name="Ouma W.Z."/>
            <person name="Meulia T."/>
            <person name="Sideli G.M."/>
            <person name="Gradziel T.M."/>
            <person name="Fresnedo-Ramirez J."/>
        </authorList>
    </citation>
    <scope>NUCLEOTIDE SEQUENCE [LARGE SCALE GENOMIC DNA]</scope>
    <source>
        <strain evidence="5">Clone GOH B32 T37-40</strain>
    </source>
</reference>
<keyword evidence="3" id="KW-0539">Nucleus</keyword>
<dbReference type="InterPro" id="IPR045056">
    <property type="entry name" value="Nop56/Nop58"/>
</dbReference>
<comment type="subcellular location">
    <subcellularLocation>
        <location evidence="1">Nucleus</location>
        <location evidence="1">Nucleolus</location>
    </subcellularLocation>
</comment>
<dbReference type="GO" id="GO:0032040">
    <property type="term" value="C:small-subunit processome"/>
    <property type="evidence" value="ECO:0007669"/>
    <property type="project" value="InterPro"/>
</dbReference>
<organism evidence="5 6">
    <name type="scientific">Prunus dulcis</name>
    <name type="common">Almond</name>
    <name type="synonym">Amygdalus dulcis</name>
    <dbReference type="NCBI Taxonomy" id="3755"/>
    <lineage>
        <taxon>Eukaryota</taxon>
        <taxon>Viridiplantae</taxon>
        <taxon>Streptophyta</taxon>
        <taxon>Embryophyta</taxon>
        <taxon>Tracheophyta</taxon>
        <taxon>Spermatophyta</taxon>
        <taxon>Magnoliopsida</taxon>
        <taxon>eudicotyledons</taxon>
        <taxon>Gunneridae</taxon>
        <taxon>Pentapetalae</taxon>
        <taxon>rosids</taxon>
        <taxon>fabids</taxon>
        <taxon>Rosales</taxon>
        <taxon>Rosaceae</taxon>
        <taxon>Amygdaloideae</taxon>
        <taxon>Amygdaleae</taxon>
        <taxon>Prunus</taxon>
    </lineage>
</organism>
<dbReference type="Pfam" id="PF01798">
    <property type="entry name" value="Nop"/>
    <property type="match status" value="1"/>
</dbReference>
<dbReference type="GO" id="GO:0030515">
    <property type="term" value="F:snoRNA binding"/>
    <property type="evidence" value="ECO:0007669"/>
    <property type="project" value="InterPro"/>
</dbReference>